<gene>
    <name evidence="3" type="ORF">DYU05_19345</name>
</gene>
<dbReference type="Pfam" id="PF19762">
    <property type="entry name" value="DUF6249"/>
    <property type="match status" value="1"/>
</dbReference>
<keyword evidence="1" id="KW-1133">Transmembrane helix</keyword>
<feature type="transmembrane region" description="Helical" evidence="1">
    <location>
        <begin position="30"/>
        <end position="50"/>
    </location>
</feature>
<organism evidence="3 4">
    <name type="scientific">Mucilaginibacter terrenus</name>
    <dbReference type="NCBI Taxonomy" id="2482727"/>
    <lineage>
        <taxon>Bacteria</taxon>
        <taxon>Pseudomonadati</taxon>
        <taxon>Bacteroidota</taxon>
        <taxon>Sphingobacteriia</taxon>
        <taxon>Sphingobacteriales</taxon>
        <taxon>Sphingobacteriaceae</taxon>
        <taxon>Mucilaginibacter</taxon>
    </lineage>
</organism>
<evidence type="ECO:0000256" key="1">
    <source>
        <dbReference type="SAM" id="Phobius"/>
    </source>
</evidence>
<name>A0A3E2NKD2_9SPHI</name>
<reference evidence="3 4" key="1">
    <citation type="submission" date="2018-08" db="EMBL/GenBank/DDBJ databases">
        <title>Mucilaginibacter terrae sp. nov., isolated from manganese diggings.</title>
        <authorList>
            <person name="Huang Y."/>
            <person name="Zhou Z."/>
        </authorList>
    </citation>
    <scope>NUCLEOTIDE SEQUENCE [LARGE SCALE GENOMIC DNA]</scope>
    <source>
        <strain evidence="3 4">ZH6</strain>
    </source>
</reference>
<sequence length="141" mass="16061">MCSQSLQIHHNGVFNNTNYILKIILIMERVLIPILVPLGFFAMIFGIFYIRNRERMAMIERGMNPKVDLPQPHTNLKWGLLLIGCGLGLFLAYLLDSTVLHHEGEENPAVYFSLIAIFGGIGLYLSYKADMKYLEKQGSKE</sequence>
<keyword evidence="1" id="KW-0812">Transmembrane</keyword>
<protein>
    <recommendedName>
        <fullName evidence="2">DUF6249 domain-containing protein</fullName>
    </recommendedName>
</protein>
<dbReference type="EMBL" id="QWDE01000005">
    <property type="protein sequence ID" value="RFZ81438.1"/>
    <property type="molecule type" value="Genomic_DNA"/>
</dbReference>
<feature type="transmembrane region" description="Helical" evidence="1">
    <location>
        <begin position="78"/>
        <end position="96"/>
    </location>
</feature>
<dbReference type="InterPro" id="IPR046216">
    <property type="entry name" value="DUF6249"/>
</dbReference>
<accession>A0A3E2NKD2</accession>
<evidence type="ECO:0000313" key="3">
    <source>
        <dbReference type="EMBL" id="RFZ81438.1"/>
    </source>
</evidence>
<keyword evidence="1" id="KW-0472">Membrane</keyword>
<dbReference type="AlphaFoldDB" id="A0A3E2NKD2"/>
<dbReference type="Proteomes" id="UP000260823">
    <property type="component" value="Unassembled WGS sequence"/>
</dbReference>
<evidence type="ECO:0000259" key="2">
    <source>
        <dbReference type="Pfam" id="PF19762"/>
    </source>
</evidence>
<comment type="caution">
    <text evidence="3">The sequence shown here is derived from an EMBL/GenBank/DDBJ whole genome shotgun (WGS) entry which is preliminary data.</text>
</comment>
<feature type="transmembrane region" description="Helical" evidence="1">
    <location>
        <begin position="108"/>
        <end position="127"/>
    </location>
</feature>
<proteinExistence type="predicted"/>
<feature type="domain" description="DUF6249" evidence="2">
    <location>
        <begin position="35"/>
        <end position="129"/>
    </location>
</feature>
<evidence type="ECO:0000313" key="4">
    <source>
        <dbReference type="Proteomes" id="UP000260823"/>
    </source>
</evidence>
<keyword evidence="4" id="KW-1185">Reference proteome</keyword>